<keyword evidence="3 6" id="KW-0547">Nucleotide-binding</keyword>
<dbReference type="RefSeq" id="WP_122911222.1">
    <property type="nucleotide sequence ID" value="NZ_CBCSBE010000036.1"/>
</dbReference>
<dbReference type="PRINTS" id="PR00990">
    <property type="entry name" value="RIBOKINASE"/>
</dbReference>
<feature type="domain" description="Carbohydrate kinase PfkB" evidence="7">
    <location>
        <begin position="8"/>
        <end position="292"/>
    </location>
</feature>
<dbReference type="Proteomes" id="UP000282028">
    <property type="component" value="Unassembled WGS sequence"/>
</dbReference>
<evidence type="ECO:0000313" key="8">
    <source>
        <dbReference type="EMBL" id="RNB67254.1"/>
    </source>
</evidence>
<dbReference type="CDD" id="cd01164">
    <property type="entry name" value="FruK_PfkB_like"/>
    <property type="match status" value="1"/>
</dbReference>
<dbReference type="GO" id="GO:0005829">
    <property type="term" value="C:cytosol"/>
    <property type="evidence" value="ECO:0007669"/>
    <property type="project" value="TreeGrafter"/>
</dbReference>
<keyword evidence="9" id="KW-1185">Reference proteome</keyword>
<dbReference type="InterPro" id="IPR017583">
    <property type="entry name" value="Tagatose/fructose_Pkinase"/>
</dbReference>
<evidence type="ECO:0000256" key="6">
    <source>
        <dbReference type="PIRNR" id="PIRNR000535"/>
    </source>
</evidence>
<evidence type="ECO:0000256" key="5">
    <source>
        <dbReference type="ARBA" id="ARBA00022840"/>
    </source>
</evidence>
<dbReference type="OrthoDB" id="9801219at2"/>
<dbReference type="Pfam" id="PF00294">
    <property type="entry name" value="PfkB"/>
    <property type="match status" value="1"/>
</dbReference>
<dbReference type="AlphaFoldDB" id="A0A3M8BV89"/>
<evidence type="ECO:0000259" key="7">
    <source>
        <dbReference type="Pfam" id="PF00294"/>
    </source>
</evidence>
<protein>
    <recommendedName>
        <fullName evidence="6">Tagatose-6-phosphate kinase</fullName>
        <ecNumber evidence="6">2.7.1.144</ecNumber>
    </recommendedName>
</protein>
<sequence>MLVTVTLNAAVDKTYLLPRFQLGEVHRARTVQTQAGGKGINVARVAKRLGMEQVIATGFVAGANGRYIRQGCELEGIQPDFMETPGESRTCLAFVDEASGSVTEVLEQGAVVSEEAFEQLKPKLERLARSASCVVLSGSLPGGLPSDTYRTLIQLVRDAGSLPVLDTSGEGLRIGLEGRPYAIKPNREEAEVLLGYRLESDLEKRQAVIDLISMGAEHVLLSLGQEGAWFGSAKEIWSYEAVRLPQAIHTVGCGDSLLAGMVTGRLQGMAWNDAVRLGMACGASNACSIGAGQVELEVVERLRQQVKGTRISHEESCADERGE</sequence>
<keyword evidence="4 8" id="KW-0418">Kinase</keyword>
<evidence type="ECO:0000256" key="3">
    <source>
        <dbReference type="ARBA" id="ARBA00022741"/>
    </source>
</evidence>
<reference evidence="8 9" key="1">
    <citation type="submission" date="2018-10" db="EMBL/GenBank/DDBJ databases">
        <title>Phylogenomics of Brevibacillus.</title>
        <authorList>
            <person name="Dunlap C."/>
        </authorList>
    </citation>
    <scope>NUCLEOTIDE SEQUENCE [LARGE SCALE GENOMIC DNA]</scope>
    <source>
        <strain evidence="8 9">JCM 12215</strain>
    </source>
</reference>
<evidence type="ECO:0000256" key="2">
    <source>
        <dbReference type="ARBA" id="ARBA00022679"/>
    </source>
</evidence>
<dbReference type="SUPFAM" id="SSF53613">
    <property type="entry name" value="Ribokinase-like"/>
    <property type="match status" value="1"/>
</dbReference>
<dbReference type="GO" id="GO:0005988">
    <property type="term" value="P:lactose metabolic process"/>
    <property type="evidence" value="ECO:0007669"/>
    <property type="project" value="UniProtKB-KW"/>
</dbReference>
<evidence type="ECO:0000313" key="9">
    <source>
        <dbReference type="Proteomes" id="UP000282028"/>
    </source>
</evidence>
<evidence type="ECO:0000256" key="4">
    <source>
        <dbReference type="ARBA" id="ARBA00022777"/>
    </source>
</evidence>
<dbReference type="Gene3D" id="3.40.1190.20">
    <property type="match status" value="1"/>
</dbReference>
<dbReference type="GO" id="GO:0005524">
    <property type="term" value="F:ATP binding"/>
    <property type="evidence" value="ECO:0007669"/>
    <property type="project" value="UniProtKB-KW"/>
</dbReference>
<comment type="pathway">
    <text evidence="6">Carbohydrate metabolism; D-tagatose 6-phosphate degradation; D-glyceraldehyde 3-phosphate and glycerone phosphate from D-tagatose 6-phosphate: step 1/2.</text>
</comment>
<dbReference type="NCBIfam" id="TIGR03168">
    <property type="entry name" value="1-PFK"/>
    <property type="match status" value="1"/>
</dbReference>
<dbReference type="FunFam" id="3.40.1190.20:FF:000001">
    <property type="entry name" value="Phosphofructokinase"/>
    <property type="match status" value="1"/>
</dbReference>
<organism evidence="8 9">
    <name type="scientific">Brevibacillus invocatus</name>
    <dbReference type="NCBI Taxonomy" id="173959"/>
    <lineage>
        <taxon>Bacteria</taxon>
        <taxon>Bacillati</taxon>
        <taxon>Bacillota</taxon>
        <taxon>Bacilli</taxon>
        <taxon>Bacillales</taxon>
        <taxon>Paenibacillaceae</taxon>
        <taxon>Brevibacillus</taxon>
    </lineage>
</organism>
<dbReference type="GO" id="GO:0008443">
    <property type="term" value="F:phosphofructokinase activity"/>
    <property type="evidence" value="ECO:0007669"/>
    <property type="project" value="TreeGrafter"/>
</dbReference>
<keyword evidence="5 6" id="KW-0067">ATP-binding</keyword>
<keyword evidence="2 6" id="KW-0808">Transferase</keyword>
<dbReference type="InterPro" id="IPR002139">
    <property type="entry name" value="Ribo/fructo_kinase"/>
</dbReference>
<accession>A0A3M8BV89</accession>
<evidence type="ECO:0000256" key="1">
    <source>
        <dbReference type="ARBA" id="ARBA00005380"/>
    </source>
</evidence>
<dbReference type="GO" id="GO:0044281">
    <property type="term" value="P:small molecule metabolic process"/>
    <property type="evidence" value="ECO:0007669"/>
    <property type="project" value="UniProtKB-ARBA"/>
</dbReference>
<dbReference type="UniPathway" id="UPA00704">
    <property type="reaction ID" value="UER00715"/>
</dbReference>
<dbReference type="InterPro" id="IPR029056">
    <property type="entry name" value="Ribokinase-like"/>
</dbReference>
<dbReference type="PANTHER" id="PTHR46566:SF2">
    <property type="entry name" value="ATP-DEPENDENT 6-PHOSPHOFRUCTOKINASE ISOZYME 2"/>
    <property type="match status" value="1"/>
</dbReference>
<dbReference type="EMBL" id="RHHR01000054">
    <property type="protein sequence ID" value="RNB67254.1"/>
    <property type="molecule type" value="Genomic_DNA"/>
</dbReference>
<dbReference type="GO" id="GO:0009024">
    <property type="term" value="F:tagatose-6-phosphate kinase activity"/>
    <property type="evidence" value="ECO:0007669"/>
    <property type="project" value="UniProtKB-EC"/>
</dbReference>
<comment type="catalytic activity">
    <reaction evidence="6">
        <text>D-tagatofuranose 6-phosphate + ATP = D-tagatofuranose 1,6-bisphosphate + ADP + H(+)</text>
        <dbReference type="Rhea" id="RHEA:12420"/>
        <dbReference type="ChEBI" id="CHEBI:15378"/>
        <dbReference type="ChEBI" id="CHEBI:30616"/>
        <dbReference type="ChEBI" id="CHEBI:58694"/>
        <dbReference type="ChEBI" id="CHEBI:58695"/>
        <dbReference type="ChEBI" id="CHEBI:456216"/>
        <dbReference type="EC" id="2.7.1.144"/>
    </reaction>
</comment>
<dbReference type="PANTHER" id="PTHR46566">
    <property type="entry name" value="1-PHOSPHOFRUCTOKINASE-RELATED"/>
    <property type="match status" value="1"/>
</dbReference>
<dbReference type="GO" id="GO:0016052">
    <property type="term" value="P:carbohydrate catabolic process"/>
    <property type="evidence" value="ECO:0007669"/>
    <property type="project" value="UniProtKB-ARBA"/>
</dbReference>
<dbReference type="PIRSF" id="PIRSF000535">
    <property type="entry name" value="1PFK/6PFK/LacC"/>
    <property type="match status" value="1"/>
</dbReference>
<dbReference type="EC" id="2.7.1.144" evidence="6"/>
<proteinExistence type="inferred from homology"/>
<gene>
    <name evidence="8" type="ORF">EDM52_22900</name>
</gene>
<comment type="similarity">
    <text evidence="6">Belongs to the carbohydrate kinase PfkB family. LacC subfamily.</text>
</comment>
<name>A0A3M8BV89_9BACL</name>
<keyword evidence="6" id="KW-0423">Lactose metabolism</keyword>
<dbReference type="InterPro" id="IPR011611">
    <property type="entry name" value="PfkB_dom"/>
</dbReference>
<comment type="caution">
    <text evidence="8">The sequence shown here is derived from an EMBL/GenBank/DDBJ whole genome shotgun (WGS) entry which is preliminary data.</text>
</comment>
<comment type="similarity">
    <text evidence="1">Belongs to the carbohydrate kinase pfkB family.</text>
</comment>
<dbReference type="GO" id="GO:2001059">
    <property type="term" value="P:D-tagatose 6-phosphate catabolic process"/>
    <property type="evidence" value="ECO:0007669"/>
    <property type="project" value="UniProtKB-UniPathway"/>
</dbReference>